<dbReference type="Gene3D" id="3.40.50.300">
    <property type="entry name" value="P-loop containing nucleotide triphosphate hydrolases"/>
    <property type="match status" value="1"/>
</dbReference>
<dbReference type="Pfam" id="PF12991">
    <property type="entry name" value="DUF3875"/>
    <property type="match status" value="1"/>
</dbReference>
<gene>
    <name evidence="3" type="ORF">CWM47_21585</name>
</gene>
<sequence length="835" mass="95487">MAQRTEDLMKYWPLRSIENDCIISKTGDITVCFEITLPEIYTLSAHVTEGEYRVETGDFRELNETWGKALSVLPEHSIFHKQDFFTVDTYDPTRVEEGGFRNTFLDKASARHFHERPYLNHRCYLYLTKTSKRAVSTMQTSLVSGRFLSKEISDPIKLSEFYSAIEQFVSIINSTRNVSMRRLAGEEIYQKGDKAGILERYMSLEAEADVVPLCDIRRGEDLMIGDKIVKYFSLSDIEDLPDTVYTHNAVSALSTENSTVSVGFAAPVSLMLGVNHVYNQYIFKEDRNEIFPQLEARATQMTALASFTKANASNAAKINDYLHYAADTGYPPVRAHYNLLVWTNDKADLPQLRNKTNAAIAKMGVRPRENSTNDSLSMFWAGIPGNAADLPDEDKFWTFTPQALCLLNEESVSPNSYSSVGIRVTDRLSGKPLYVDFSDAPMKRGWITNRNKFILGPSGSGKSFLTNHFLRSYFIQGAHMVIVDVGDSYEGLCSMLGGKYLTYKSEAPITFNPFFIEGRARPDIEKLESIKALLLSLWKKEEENLSRLEETALSLAVNGYFSHLEFNPEIFPSFNSFFEFLKEDFKKALDSRGITAKMFDYDAFLVVMEPFYRGGEYDYLLNSEDNLDLTNERFIVFELDNIKDNAILFPVVTIIIMDTFITKMRTLKGIRKIILIEEAWKAIMKEKMAEYIKYLYKTVRKHFGEAWIVTQDIDDILGNKIVKDSIINNADTRILMDQKKYKNRFEEVKKFLALTDQEKNLALSVNRDLNATRKYKEFFVSFAGQISLVYGLEVSVEEYLAFTTEQSEKEAVKKLVAENGGNYDLGIRSYREQHG</sequence>
<dbReference type="NCBIfam" id="TIGR03783">
    <property type="entry name" value="Bac_Flav_CT_G"/>
    <property type="match status" value="1"/>
</dbReference>
<evidence type="ECO:0000259" key="2">
    <source>
        <dbReference type="Pfam" id="PF19044"/>
    </source>
</evidence>
<evidence type="ECO:0000313" key="3">
    <source>
        <dbReference type="EMBL" id="AUD04200.1"/>
    </source>
</evidence>
<dbReference type="OrthoDB" id="596266at2"/>
<keyword evidence="4" id="KW-1185">Reference proteome</keyword>
<accession>A0A2K8Z2U2</accession>
<dbReference type="SUPFAM" id="SSF52540">
    <property type="entry name" value="P-loop containing nucleoside triphosphate hydrolases"/>
    <property type="match status" value="1"/>
</dbReference>
<dbReference type="InterPro" id="IPR024451">
    <property type="entry name" value="TraG_N_Bacteroidetes"/>
</dbReference>
<dbReference type="InterPro" id="IPR043964">
    <property type="entry name" value="P-loop_TraG"/>
</dbReference>
<dbReference type="InterPro" id="IPR022509">
    <property type="entry name" value="Conjugation_ATPase_TraG"/>
</dbReference>
<dbReference type="InterPro" id="IPR027417">
    <property type="entry name" value="P-loop_NTPase"/>
</dbReference>
<dbReference type="AlphaFoldDB" id="A0A2K8Z2U2"/>
<dbReference type="Gene3D" id="1.10.8.730">
    <property type="match status" value="1"/>
</dbReference>
<dbReference type="PANTHER" id="PTHR38467:SF1">
    <property type="entry name" value="CONJUGATIVE TRANSFER: ASSEMBLY"/>
    <property type="match status" value="1"/>
</dbReference>
<proteinExistence type="predicted"/>
<dbReference type="RefSeq" id="WP_100990266.1">
    <property type="nucleotide sequence ID" value="NZ_CP025096.1"/>
</dbReference>
<dbReference type="Proteomes" id="UP000232883">
    <property type="component" value="Chromosome"/>
</dbReference>
<feature type="domain" description="TraG P-loop" evidence="2">
    <location>
        <begin position="421"/>
        <end position="832"/>
    </location>
</feature>
<dbReference type="PANTHER" id="PTHR38467">
    <property type="match status" value="1"/>
</dbReference>
<evidence type="ECO:0000313" key="4">
    <source>
        <dbReference type="Proteomes" id="UP000232883"/>
    </source>
</evidence>
<evidence type="ECO:0000259" key="1">
    <source>
        <dbReference type="Pfam" id="PF12991"/>
    </source>
</evidence>
<reference evidence="3 4" key="1">
    <citation type="submission" date="2017-11" db="EMBL/GenBank/DDBJ databases">
        <title>Taxonomic description and genome sequences of Spirosoma HA7 sp. nov., isolated from pollen microhabitat of Corylus avellana.</title>
        <authorList>
            <person name="Ambika Manirajan B."/>
            <person name="Suarez C."/>
            <person name="Ratering S."/>
            <person name="Geissler-Plaum R."/>
            <person name="Cardinale M."/>
            <person name="Sylvia S."/>
        </authorList>
    </citation>
    <scope>NUCLEOTIDE SEQUENCE [LARGE SCALE GENOMIC DNA]</scope>
    <source>
        <strain evidence="3 4">HA7</strain>
    </source>
</reference>
<organism evidence="3 4">
    <name type="scientific">Spirosoma pollinicola</name>
    <dbReference type="NCBI Taxonomy" id="2057025"/>
    <lineage>
        <taxon>Bacteria</taxon>
        <taxon>Pseudomonadati</taxon>
        <taxon>Bacteroidota</taxon>
        <taxon>Cytophagia</taxon>
        <taxon>Cytophagales</taxon>
        <taxon>Cytophagaceae</taxon>
        <taxon>Spirosoma</taxon>
    </lineage>
</organism>
<feature type="domain" description="TraG N-terminal Bacteroidetes" evidence="1">
    <location>
        <begin position="4"/>
        <end position="45"/>
    </location>
</feature>
<dbReference type="InterPro" id="IPR053155">
    <property type="entry name" value="F-pilin_assembly_TraC"/>
</dbReference>
<protein>
    <submittedName>
        <fullName evidence="3">Conjugal transfer protein TraG</fullName>
    </submittedName>
</protein>
<dbReference type="EMBL" id="CP025096">
    <property type="protein sequence ID" value="AUD04200.1"/>
    <property type="molecule type" value="Genomic_DNA"/>
</dbReference>
<dbReference type="Pfam" id="PF19044">
    <property type="entry name" value="P-loop_TraG"/>
    <property type="match status" value="1"/>
</dbReference>
<dbReference type="KEGG" id="spir:CWM47_21585"/>
<name>A0A2K8Z2U2_9BACT</name>